<dbReference type="EMBL" id="QEAN01000036">
    <property type="protein sequence ID" value="TPX52448.1"/>
    <property type="molecule type" value="Genomic_DNA"/>
</dbReference>
<feature type="compositionally biased region" description="Basic residues" evidence="1">
    <location>
        <begin position="12"/>
        <end position="21"/>
    </location>
</feature>
<proteinExistence type="predicted"/>
<accession>A0A507DCP6</accession>
<comment type="caution">
    <text evidence="2">The sequence shown here is derived from an EMBL/GenBank/DDBJ whole genome shotgun (WGS) entry which is preliminary data.</text>
</comment>
<dbReference type="Proteomes" id="UP000317494">
    <property type="component" value="Unassembled WGS sequence"/>
</dbReference>
<organism evidence="2 5">
    <name type="scientific">Synchytrium endobioticum</name>
    <dbReference type="NCBI Taxonomy" id="286115"/>
    <lineage>
        <taxon>Eukaryota</taxon>
        <taxon>Fungi</taxon>
        <taxon>Fungi incertae sedis</taxon>
        <taxon>Chytridiomycota</taxon>
        <taxon>Chytridiomycota incertae sedis</taxon>
        <taxon>Chytridiomycetes</taxon>
        <taxon>Synchytriales</taxon>
        <taxon>Synchytriaceae</taxon>
        <taxon>Synchytrium</taxon>
    </lineage>
</organism>
<keyword evidence="4" id="KW-1185">Reference proteome</keyword>
<dbReference type="Proteomes" id="UP000320475">
    <property type="component" value="Unassembled WGS sequence"/>
</dbReference>
<name>A0A507DCP6_9FUNG</name>
<evidence type="ECO:0000313" key="5">
    <source>
        <dbReference type="Proteomes" id="UP000320475"/>
    </source>
</evidence>
<evidence type="ECO:0000313" key="3">
    <source>
        <dbReference type="EMBL" id="TPX52448.1"/>
    </source>
</evidence>
<dbReference type="EMBL" id="QEAM01000035">
    <property type="protein sequence ID" value="TPX49364.1"/>
    <property type="molecule type" value="Genomic_DNA"/>
</dbReference>
<feature type="compositionally biased region" description="Low complexity" evidence="1">
    <location>
        <begin position="1"/>
        <end position="11"/>
    </location>
</feature>
<reference evidence="4 5" key="1">
    <citation type="journal article" date="2019" name="Sci. Rep.">
        <title>Comparative genomics of chytrid fungi reveal insights into the obligate biotrophic and pathogenic lifestyle of Synchytrium endobioticum.</title>
        <authorList>
            <person name="van de Vossenberg B.T.L.H."/>
            <person name="Warris S."/>
            <person name="Nguyen H.D.T."/>
            <person name="van Gent-Pelzer M.P.E."/>
            <person name="Joly D.L."/>
            <person name="van de Geest H.C."/>
            <person name="Bonants P.J.M."/>
            <person name="Smith D.S."/>
            <person name="Levesque C.A."/>
            <person name="van der Lee T.A.J."/>
        </authorList>
    </citation>
    <scope>NUCLEOTIDE SEQUENCE [LARGE SCALE GENOMIC DNA]</scope>
    <source>
        <strain evidence="2 5">LEV6574</strain>
        <strain evidence="3 4">MB42</strain>
    </source>
</reference>
<gene>
    <name evidence="2" type="ORF">SeLEV6574_g01533</name>
    <name evidence="3" type="ORF">SeMB42_g01434</name>
</gene>
<dbReference type="AlphaFoldDB" id="A0A507DCP6"/>
<evidence type="ECO:0000313" key="2">
    <source>
        <dbReference type="EMBL" id="TPX49364.1"/>
    </source>
</evidence>
<protein>
    <submittedName>
        <fullName evidence="2">Uncharacterized protein</fullName>
    </submittedName>
</protein>
<sequence length="137" mass="16024">MKSKLAQAQQKKNIKNTQKKRAANETLAEPEEGMPDLGMKKREEYYDSEEDDDEELKNMYLGPDDWVMKVPQHIRPSKLLKLQEKLIEEDVKFEYARISGRFLIIRSTDDLSKIRLEWENTGYSDLPKAGNIRTCTT</sequence>
<feature type="region of interest" description="Disordered" evidence="1">
    <location>
        <begin position="1"/>
        <end position="40"/>
    </location>
</feature>
<evidence type="ECO:0000256" key="1">
    <source>
        <dbReference type="SAM" id="MobiDB-lite"/>
    </source>
</evidence>
<evidence type="ECO:0000313" key="4">
    <source>
        <dbReference type="Proteomes" id="UP000317494"/>
    </source>
</evidence>
<dbReference type="VEuPathDB" id="FungiDB:SeMB42_g01434"/>